<sequence>MSIRHPFDDWTMESSLGLLAIITTIITATITAGTIGLCAYELTQPEPAVPTQTVSQYLDKQGDVKRLCLVYKTGQHVDALSCDLIDDTKGTLK</sequence>
<evidence type="ECO:0000313" key="2">
    <source>
        <dbReference type="EMBL" id="NEG56150.1"/>
    </source>
</evidence>
<dbReference type="EMBL" id="WHZV01000012">
    <property type="protein sequence ID" value="NEG56150.1"/>
    <property type="molecule type" value="Genomic_DNA"/>
</dbReference>
<comment type="caution">
    <text evidence="2">The sequence shown here is derived from an EMBL/GenBank/DDBJ whole genome shotgun (WGS) entry which is preliminary data.</text>
</comment>
<dbReference type="Proteomes" id="UP000483293">
    <property type="component" value="Unassembled WGS sequence"/>
</dbReference>
<reference evidence="2 3" key="1">
    <citation type="submission" date="2019-10" db="EMBL/GenBank/DDBJ databases">
        <title>Bifidobacterium from non-human primates.</title>
        <authorList>
            <person name="Modesto M."/>
        </authorList>
    </citation>
    <scope>NUCLEOTIDE SEQUENCE [LARGE SCALE GENOMIC DNA]</scope>
    <source>
        <strain evidence="2 3">SMA15</strain>
    </source>
</reference>
<keyword evidence="1" id="KW-0472">Membrane</keyword>
<protein>
    <submittedName>
        <fullName evidence="2">Tight junction protein ZO-3</fullName>
    </submittedName>
</protein>
<name>A0A6L9SU95_9BIFI</name>
<dbReference type="RefSeq" id="WP_163197910.1">
    <property type="nucleotide sequence ID" value="NZ_WHZV01000012.1"/>
</dbReference>
<gene>
    <name evidence="2" type="ORF">GFD21_10370</name>
</gene>
<evidence type="ECO:0000313" key="3">
    <source>
        <dbReference type="Proteomes" id="UP000483293"/>
    </source>
</evidence>
<proteinExistence type="predicted"/>
<keyword evidence="3" id="KW-1185">Reference proteome</keyword>
<dbReference type="AlphaFoldDB" id="A0A6L9SU95"/>
<evidence type="ECO:0000256" key="1">
    <source>
        <dbReference type="SAM" id="Phobius"/>
    </source>
</evidence>
<feature type="transmembrane region" description="Helical" evidence="1">
    <location>
        <begin position="16"/>
        <end position="40"/>
    </location>
</feature>
<accession>A0A6L9SU95</accession>
<keyword evidence="1" id="KW-1133">Transmembrane helix</keyword>
<organism evidence="2 3">
    <name type="scientific">Bifidobacterium platyrrhinorum</name>
    <dbReference type="NCBI Taxonomy" id="2661628"/>
    <lineage>
        <taxon>Bacteria</taxon>
        <taxon>Bacillati</taxon>
        <taxon>Actinomycetota</taxon>
        <taxon>Actinomycetes</taxon>
        <taxon>Bifidobacteriales</taxon>
        <taxon>Bifidobacteriaceae</taxon>
        <taxon>Bifidobacterium</taxon>
    </lineage>
</organism>
<keyword evidence="1" id="KW-0812">Transmembrane</keyword>